<proteinExistence type="predicted"/>
<evidence type="ECO:0000313" key="1">
    <source>
        <dbReference type="EMBL" id="KAJ4719483.1"/>
    </source>
</evidence>
<gene>
    <name evidence="1" type="ORF">OWV82_007455</name>
</gene>
<dbReference type="EMBL" id="CM051397">
    <property type="protein sequence ID" value="KAJ4719483.1"/>
    <property type="molecule type" value="Genomic_DNA"/>
</dbReference>
<name>A0ACC1Y8D5_MELAZ</name>
<accession>A0ACC1Y8D5</accession>
<organism evidence="1 2">
    <name type="scientific">Melia azedarach</name>
    <name type="common">Chinaberry tree</name>
    <dbReference type="NCBI Taxonomy" id="155640"/>
    <lineage>
        <taxon>Eukaryota</taxon>
        <taxon>Viridiplantae</taxon>
        <taxon>Streptophyta</taxon>
        <taxon>Embryophyta</taxon>
        <taxon>Tracheophyta</taxon>
        <taxon>Spermatophyta</taxon>
        <taxon>Magnoliopsida</taxon>
        <taxon>eudicotyledons</taxon>
        <taxon>Gunneridae</taxon>
        <taxon>Pentapetalae</taxon>
        <taxon>rosids</taxon>
        <taxon>malvids</taxon>
        <taxon>Sapindales</taxon>
        <taxon>Meliaceae</taxon>
        <taxon>Melia</taxon>
    </lineage>
</organism>
<protein>
    <submittedName>
        <fullName evidence="1">Cyclin</fullName>
    </submittedName>
</protein>
<sequence>MVESSKQVESETYYYSLGLVESPSGKRHSSSTPRILSILSSVIERAIQKNEYFSKTTTSRKNDVVTIFHSSRAPNVSIRQYLERIFKYSSCSPSCFVVAYIYLDRFLHRTNSVCLTSLNVHRLLITSILVAAKFVDDECYNNAYYAKIGGISTAEMNKLEMDFLFTLEFKLHVTTEVFRNYCFQLDMEGGAAAEEYRMIIQAFETKPGRLNGDGTSMAGYGCRVV</sequence>
<evidence type="ECO:0000313" key="2">
    <source>
        <dbReference type="Proteomes" id="UP001164539"/>
    </source>
</evidence>
<dbReference type="Proteomes" id="UP001164539">
    <property type="component" value="Chromosome 4"/>
</dbReference>
<reference evidence="1 2" key="1">
    <citation type="journal article" date="2023" name="Science">
        <title>Complex scaffold remodeling in plant triterpene biosynthesis.</title>
        <authorList>
            <person name="De La Pena R."/>
            <person name="Hodgson H."/>
            <person name="Liu J.C."/>
            <person name="Stephenson M.J."/>
            <person name="Martin A.C."/>
            <person name="Owen C."/>
            <person name="Harkess A."/>
            <person name="Leebens-Mack J."/>
            <person name="Jimenez L.E."/>
            <person name="Osbourn A."/>
            <person name="Sattely E.S."/>
        </authorList>
    </citation>
    <scope>NUCLEOTIDE SEQUENCE [LARGE SCALE GENOMIC DNA]</scope>
    <source>
        <strain evidence="2">cv. JPN11</strain>
        <tissue evidence="1">Leaf</tissue>
    </source>
</reference>
<comment type="caution">
    <text evidence="1">The sequence shown here is derived from an EMBL/GenBank/DDBJ whole genome shotgun (WGS) entry which is preliminary data.</text>
</comment>
<keyword evidence="2" id="KW-1185">Reference proteome</keyword>